<dbReference type="Gene3D" id="3.40.50.720">
    <property type="entry name" value="NAD(P)-binding Rossmann-like Domain"/>
    <property type="match status" value="1"/>
</dbReference>
<protein>
    <submittedName>
        <fullName evidence="5">NAD(P)-dependent dehydrogenase (Short-subunit alcohol dehydrogenase family)</fullName>
    </submittedName>
</protein>
<keyword evidence="6" id="KW-1185">Reference proteome</keyword>
<accession>A0A4Q7LEF5</accession>
<organism evidence="5 6">
    <name type="scientific">Sphaerotilus mobilis</name>
    <dbReference type="NCBI Taxonomy" id="47994"/>
    <lineage>
        <taxon>Bacteria</taxon>
        <taxon>Pseudomonadati</taxon>
        <taxon>Pseudomonadota</taxon>
        <taxon>Betaproteobacteria</taxon>
        <taxon>Burkholderiales</taxon>
        <taxon>Sphaerotilaceae</taxon>
        <taxon>Sphaerotilus</taxon>
    </lineage>
</organism>
<reference evidence="5 6" key="1">
    <citation type="submission" date="2019-02" db="EMBL/GenBank/DDBJ databases">
        <title>Genomic Encyclopedia of Type Strains, Phase IV (KMG-IV): sequencing the most valuable type-strain genomes for metagenomic binning, comparative biology and taxonomic classification.</title>
        <authorList>
            <person name="Goeker M."/>
        </authorList>
    </citation>
    <scope>NUCLEOTIDE SEQUENCE [LARGE SCALE GENOMIC DNA]</scope>
    <source>
        <strain evidence="5 6">DSM 10617</strain>
    </source>
</reference>
<evidence type="ECO:0000256" key="3">
    <source>
        <dbReference type="SAM" id="MobiDB-lite"/>
    </source>
</evidence>
<comment type="caution">
    <text evidence="5">The sequence shown here is derived from an EMBL/GenBank/DDBJ whole genome shotgun (WGS) entry which is preliminary data.</text>
</comment>
<dbReference type="EMBL" id="SGWV01000011">
    <property type="protein sequence ID" value="RZS52331.1"/>
    <property type="molecule type" value="Genomic_DNA"/>
</dbReference>
<dbReference type="InterPro" id="IPR057326">
    <property type="entry name" value="KR_dom"/>
</dbReference>
<dbReference type="Pfam" id="PF13561">
    <property type="entry name" value="adh_short_C2"/>
    <property type="match status" value="1"/>
</dbReference>
<dbReference type="Proteomes" id="UP000293433">
    <property type="component" value="Unassembled WGS sequence"/>
</dbReference>
<proteinExistence type="inferred from homology"/>
<evidence type="ECO:0000256" key="2">
    <source>
        <dbReference type="ARBA" id="ARBA00023002"/>
    </source>
</evidence>
<dbReference type="InterPro" id="IPR002347">
    <property type="entry name" value="SDR_fam"/>
</dbReference>
<evidence type="ECO:0000313" key="6">
    <source>
        <dbReference type="Proteomes" id="UP000293433"/>
    </source>
</evidence>
<evidence type="ECO:0000256" key="1">
    <source>
        <dbReference type="ARBA" id="ARBA00006484"/>
    </source>
</evidence>
<dbReference type="InterPro" id="IPR020904">
    <property type="entry name" value="Sc_DH/Rdtase_CS"/>
</dbReference>
<dbReference type="GO" id="GO:0016616">
    <property type="term" value="F:oxidoreductase activity, acting on the CH-OH group of donors, NAD or NADP as acceptor"/>
    <property type="evidence" value="ECO:0007669"/>
    <property type="project" value="TreeGrafter"/>
</dbReference>
<gene>
    <name evidence="5" type="ORF">EV685_3524</name>
</gene>
<comment type="similarity">
    <text evidence="1">Belongs to the short-chain dehydrogenases/reductases (SDR) family.</text>
</comment>
<evidence type="ECO:0000313" key="5">
    <source>
        <dbReference type="EMBL" id="RZS52331.1"/>
    </source>
</evidence>
<feature type="domain" description="Ketoreductase" evidence="4">
    <location>
        <begin position="28"/>
        <end position="221"/>
    </location>
</feature>
<dbReference type="GO" id="GO:0030497">
    <property type="term" value="P:fatty acid elongation"/>
    <property type="evidence" value="ECO:0007669"/>
    <property type="project" value="TreeGrafter"/>
</dbReference>
<sequence length="277" mass="28997">MTQDTFARWPDDALTLRPPAPAADGRQPLLLITGGSRGIGAATARLAAAAGWHVALTFASDVAAADAVVDELRQGGRQARAWRLDVADEAQVLAVCAEVDAWALAQGLALRGLVNNAGVVDRAQRCDEMSGERLRRMVGINLLGAMYVAREAVRRLSTRHGGAGGAIVNLSSVAARLGAAGQYVDYAATKAALDIWTQGLAREVAAEGVRVNSVRPGVIDTDIHASGGQPDRAWQLAPQIPQQRPGTAEEIAQTIVWLLAPQSSYTTGAIVEVAGGR</sequence>
<dbReference type="InterPro" id="IPR036291">
    <property type="entry name" value="NAD(P)-bd_dom_sf"/>
</dbReference>
<dbReference type="PRINTS" id="PR00081">
    <property type="entry name" value="GDHRDH"/>
</dbReference>
<dbReference type="PANTHER" id="PTHR42760:SF40">
    <property type="entry name" value="3-OXOACYL-[ACYL-CARRIER-PROTEIN] REDUCTASE, CHLOROPLASTIC"/>
    <property type="match status" value="1"/>
</dbReference>
<feature type="region of interest" description="Disordered" evidence="3">
    <location>
        <begin position="1"/>
        <end position="21"/>
    </location>
</feature>
<dbReference type="RefSeq" id="WP_130483314.1">
    <property type="nucleotide sequence ID" value="NZ_SGWV01000011.1"/>
</dbReference>
<dbReference type="SMART" id="SM00822">
    <property type="entry name" value="PKS_KR"/>
    <property type="match status" value="1"/>
</dbReference>
<dbReference type="PRINTS" id="PR00080">
    <property type="entry name" value="SDRFAMILY"/>
</dbReference>
<dbReference type="FunFam" id="3.40.50.720:FF:000173">
    <property type="entry name" value="3-oxoacyl-[acyl-carrier protein] reductase"/>
    <property type="match status" value="1"/>
</dbReference>
<evidence type="ECO:0000259" key="4">
    <source>
        <dbReference type="SMART" id="SM00822"/>
    </source>
</evidence>
<dbReference type="OrthoDB" id="20590at2"/>
<name>A0A4Q7LEF5_9BURK</name>
<dbReference type="PANTHER" id="PTHR42760">
    <property type="entry name" value="SHORT-CHAIN DEHYDROGENASES/REDUCTASES FAMILY MEMBER"/>
    <property type="match status" value="1"/>
</dbReference>
<keyword evidence="2" id="KW-0560">Oxidoreductase</keyword>
<dbReference type="CDD" id="cd05233">
    <property type="entry name" value="SDR_c"/>
    <property type="match status" value="1"/>
</dbReference>
<dbReference type="PROSITE" id="PS00061">
    <property type="entry name" value="ADH_SHORT"/>
    <property type="match status" value="1"/>
</dbReference>
<dbReference type="SUPFAM" id="SSF51735">
    <property type="entry name" value="NAD(P)-binding Rossmann-fold domains"/>
    <property type="match status" value="1"/>
</dbReference>
<dbReference type="AlphaFoldDB" id="A0A4Q7LEF5"/>